<reference evidence="7 8" key="1">
    <citation type="submission" date="2019-06" db="EMBL/GenBank/DDBJ databases">
        <title>A chromosomal-level reference genome of Carpinus fangiana (Coryloideae, Betulaceae).</title>
        <authorList>
            <person name="Yang X."/>
            <person name="Wang Z."/>
            <person name="Zhang L."/>
            <person name="Hao G."/>
            <person name="Liu J."/>
            <person name="Yang Y."/>
        </authorList>
    </citation>
    <scope>NUCLEOTIDE SEQUENCE [LARGE SCALE GENOMIC DNA]</scope>
    <source>
        <strain evidence="7">Cfa_2016G</strain>
        <tissue evidence="7">Leaf</tissue>
    </source>
</reference>
<evidence type="ECO:0000256" key="5">
    <source>
        <dbReference type="ARBA" id="ARBA00023002"/>
    </source>
</evidence>
<evidence type="ECO:0000256" key="4">
    <source>
        <dbReference type="ARBA" id="ARBA00022833"/>
    </source>
</evidence>
<dbReference type="SUPFAM" id="SSF51735">
    <property type="entry name" value="NAD(P)-binding Rossmann-fold domains"/>
    <property type="match status" value="1"/>
</dbReference>
<comment type="cofactor">
    <cofactor evidence="1">
        <name>Zn(2+)</name>
        <dbReference type="ChEBI" id="CHEBI:29105"/>
    </cofactor>
</comment>
<dbReference type="PANTHER" id="PTHR42683">
    <property type="entry name" value="ALDEHYDE REDUCTASE"/>
    <property type="match status" value="1"/>
</dbReference>
<dbReference type="InterPro" id="IPR047109">
    <property type="entry name" value="CAD-like"/>
</dbReference>
<dbReference type="FunFam" id="3.40.50.720:FF:000022">
    <property type="entry name" value="Cinnamyl alcohol dehydrogenase"/>
    <property type="match status" value="1"/>
</dbReference>
<evidence type="ECO:0000313" key="7">
    <source>
        <dbReference type="EMBL" id="KAE8010491.1"/>
    </source>
</evidence>
<feature type="domain" description="Alcohol dehydrogenase-like C-terminal" evidence="6">
    <location>
        <begin position="75"/>
        <end position="197"/>
    </location>
</feature>
<protein>
    <recommendedName>
        <fullName evidence="6">Alcohol dehydrogenase-like C-terminal domain-containing protein</fullName>
    </recommendedName>
</protein>
<proteinExistence type="inferred from homology"/>
<dbReference type="OrthoDB" id="1879366at2759"/>
<dbReference type="InterPro" id="IPR036291">
    <property type="entry name" value="NAD(P)-bd_dom_sf"/>
</dbReference>
<dbReference type="GO" id="GO:0009809">
    <property type="term" value="P:lignin biosynthetic process"/>
    <property type="evidence" value="ECO:0007669"/>
    <property type="project" value="UniProtKB-ARBA"/>
</dbReference>
<sequence>MLWTSVGEYYDGLRNFGGYSDKLVVDHRFAVLVPNNLPLAATAPLLCAGISVYSPMMHYRLSDAGQHLGVVGLGGLGHLAVKFAKALGMKVTVISTSPAKQKEAVEQLGVDQFLLSHDQDKLQAAMGTMDGILDTVSAPHSLLPLIELLKTDGKLILVGAPIKAPELPHIPLMLGRKIVGGSAAGGMKETQEMMDFAGKHNVTADVEVIAMEYINTAFERLAKGDVKYRFVIDVANTLNPPF</sequence>
<dbReference type="InterPro" id="IPR011032">
    <property type="entry name" value="GroES-like_sf"/>
</dbReference>
<evidence type="ECO:0000256" key="1">
    <source>
        <dbReference type="ARBA" id="ARBA00001947"/>
    </source>
</evidence>
<evidence type="ECO:0000259" key="6">
    <source>
        <dbReference type="Pfam" id="PF00107"/>
    </source>
</evidence>
<dbReference type="Gene3D" id="3.90.180.10">
    <property type="entry name" value="Medium-chain alcohol dehydrogenases, catalytic domain"/>
    <property type="match status" value="1"/>
</dbReference>
<evidence type="ECO:0000313" key="8">
    <source>
        <dbReference type="Proteomes" id="UP000327013"/>
    </source>
</evidence>
<organism evidence="7 8">
    <name type="scientific">Carpinus fangiana</name>
    <dbReference type="NCBI Taxonomy" id="176857"/>
    <lineage>
        <taxon>Eukaryota</taxon>
        <taxon>Viridiplantae</taxon>
        <taxon>Streptophyta</taxon>
        <taxon>Embryophyta</taxon>
        <taxon>Tracheophyta</taxon>
        <taxon>Spermatophyta</taxon>
        <taxon>Magnoliopsida</taxon>
        <taxon>eudicotyledons</taxon>
        <taxon>Gunneridae</taxon>
        <taxon>Pentapetalae</taxon>
        <taxon>rosids</taxon>
        <taxon>fabids</taxon>
        <taxon>Fagales</taxon>
        <taxon>Betulaceae</taxon>
        <taxon>Carpinus</taxon>
    </lineage>
</organism>
<name>A0A5N6QTJ7_9ROSI</name>
<evidence type="ECO:0000256" key="3">
    <source>
        <dbReference type="ARBA" id="ARBA00022723"/>
    </source>
</evidence>
<dbReference type="GO" id="GO:0016616">
    <property type="term" value="F:oxidoreductase activity, acting on the CH-OH group of donors, NAD or NADP as acceptor"/>
    <property type="evidence" value="ECO:0007669"/>
    <property type="project" value="InterPro"/>
</dbReference>
<comment type="similarity">
    <text evidence="2">Belongs to the zinc-containing alcohol dehydrogenase family.</text>
</comment>
<dbReference type="InterPro" id="IPR013149">
    <property type="entry name" value="ADH-like_C"/>
</dbReference>
<evidence type="ECO:0000256" key="2">
    <source>
        <dbReference type="ARBA" id="ARBA00008072"/>
    </source>
</evidence>
<keyword evidence="5" id="KW-0560">Oxidoreductase</keyword>
<keyword evidence="8" id="KW-1185">Reference proteome</keyword>
<dbReference type="Pfam" id="PF00107">
    <property type="entry name" value="ADH_zinc_N"/>
    <property type="match status" value="1"/>
</dbReference>
<dbReference type="SUPFAM" id="SSF50129">
    <property type="entry name" value="GroES-like"/>
    <property type="match status" value="1"/>
</dbReference>
<gene>
    <name evidence="7" type="ORF">FH972_006859</name>
</gene>
<accession>A0A5N6QTJ7</accession>
<keyword evidence="4" id="KW-0862">Zinc</keyword>
<keyword evidence="3" id="KW-0479">Metal-binding</keyword>
<dbReference type="EMBL" id="CM017322">
    <property type="protein sequence ID" value="KAE8010491.1"/>
    <property type="molecule type" value="Genomic_DNA"/>
</dbReference>
<dbReference type="FunFam" id="3.90.180.10:FF:000100">
    <property type="entry name" value="Putative cinnamyl alcohol dehydrogenase 6"/>
    <property type="match status" value="1"/>
</dbReference>
<dbReference type="GO" id="GO:0046872">
    <property type="term" value="F:metal ion binding"/>
    <property type="evidence" value="ECO:0007669"/>
    <property type="project" value="UniProtKB-KW"/>
</dbReference>
<dbReference type="Proteomes" id="UP000327013">
    <property type="component" value="Chromosome 2"/>
</dbReference>
<dbReference type="Gene3D" id="3.40.50.720">
    <property type="entry name" value="NAD(P)-binding Rossmann-like Domain"/>
    <property type="match status" value="1"/>
</dbReference>
<dbReference type="AlphaFoldDB" id="A0A5N6QTJ7"/>